<dbReference type="InterPro" id="IPR050491">
    <property type="entry name" value="AmpC-like"/>
</dbReference>
<name>A0A7G9KZV6_9SPHN</name>
<reference evidence="4 5" key="1">
    <citation type="submission" date="2020-08" db="EMBL/GenBank/DDBJ databases">
        <title>Sphingomonas sp. sand1-3 16S ribosomal RNA gene Genome sequencing and assembly.</title>
        <authorList>
            <person name="Kang M."/>
        </authorList>
    </citation>
    <scope>NUCLEOTIDE SEQUENCE [LARGE SCALE GENOMIC DNA]</scope>
    <source>
        <strain evidence="5">sand1-3</strain>
    </source>
</reference>
<dbReference type="InterPro" id="IPR021860">
    <property type="entry name" value="Peptidase_S12_Pab87-rel_C"/>
</dbReference>
<keyword evidence="4" id="KW-0378">Hydrolase</keyword>
<dbReference type="Proteomes" id="UP000515861">
    <property type="component" value="Chromosome"/>
</dbReference>
<feature type="domain" description="Beta-lactamase-related" evidence="2">
    <location>
        <begin position="34"/>
        <end position="377"/>
    </location>
</feature>
<evidence type="ECO:0000313" key="4">
    <source>
        <dbReference type="EMBL" id="QNM81905.1"/>
    </source>
</evidence>
<protein>
    <submittedName>
        <fullName evidence="4">Serine hydrolase</fullName>
    </submittedName>
</protein>
<dbReference type="PANTHER" id="PTHR46825">
    <property type="entry name" value="D-ALANYL-D-ALANINE-CARBOXYPEPTIDASE/ENDOPEPTIDASE AMPH"/>
    <property type="match status" value="1"/>
</dbReference>
<proteinExistence type="predicted"/>
<dbReference type="Pfam" id="PF00144">
    <property type="entry name" value="Beta-lactamase"/>
    <property type="match status" value="1"/>
</dbReference>
<feature type="chain" id="PRO_5029017095" evidence="1">
    <location>
        <begin position="29"/>
        <end position="535"/>
    </location>
</feature>
<evidence type="ECO:0000313" key="5">
    <source>
        <dbReference type="Proteomes" id="UP000515861"/>
    </source>
</evidence>
<feature type="signal peptide" evidence="1">
    <location>
        <begin position="1"/>
        <end position="28"/>
    </location>
</feature>
<keyword evidence="5" id="KW-1185">Reference proteome</keyword>
<organism evidence="4 5">
    <name type="scientific">Sphingomonas sabuli</name>
    <dbReference type="NCBI Taxonomy" id="2764186"/>
    <lineage>
        <taxon>Bacteria</taxon>
        <taxon>Pseudomonadati</taxon>
        <taxon>Pseudomonadota</taxon>
        <taxon>Alphaproteobacteria</taxon>
        <taxon>Sphingomonadales</taxon>
        <taxon>Sphingomonadaceae</taxon>
        <taxon>Sphingomonas</taxon>
    </lineage>
</organism>
<dbReference type="Pfam" id="PF11954">
    <property type="entry name" value="DUF3471"/>
    <property type="match status" value="1"/>
</dbReference>
<sequence length="535" mass="58316">MLTAGFKLLARSRALLLVTAAVATPAWAAPPDGFAQRVEQVRTKIGVPGVAITIVENGQPTLAQGWGTQMVGSNRPVGPQTIFQTGSTGKAFTTAALAILVDQGKLKWDSAVIDYMPWFRMYDPWVTREITVRDLLVHRSGLGLGAGDLLFLPNSDLSRRETVERLGRIKPATSFRSGYAYDNVLYMVAGQLIEEVSGRTWEQFVREQIFAPLGMNESTVSDREYLATADRAHAHVRSDGPIVGLGAQKPLDGDALIAANAAPAGGLSISADDMSRWLQVQLARGKIPGSDRRLWSEEQAAQMWDPVVIQPIAPAIPGFEAVQPNFETYALGWDVRDYRGAKLIWHGGAVFGSLAAVALLPDRNVGIYIAANANEGQLVRGLLYELLDHYLGAPAAGWPEKYDVIRTKRIADAAAQVQQEEKAPVKAGPSLPLDRYAGDFTDPWYGTINVRRAGQGLHIEFPHSTGMDGPLTHYQYDTFRTNPTLKWVEPAYVTFSLGANGTVERVTMKPVSPIADFSFDFQDLLFTPAAKGEAK</sequence>
<feature type="domain" description="Peptidase S12 Pab87-related C-terminal" evidence="3">
    <location>
        <begin position="424"/>
        <end position="527"/>
    </location>
</feature>
<dbReference type="AlphaFoldDB" id="A0A7G9KZV6"/>
<accession>A0A7G9KZV6</accession>
<dbReference type="GO" id="GO:0016787">
    <property type="term" value="F:hydrolase activity"/>
    <property type="evidence" value="ECO:0007669"/>
    <property type="project" value="UniProtKB-KW"/>
</dbReference>
<gene>
    <name evidence="4" type="ORF">H8M03_07565</name>
</gene>
<dbReference type="InterPro" id="IPR012338">
    <property type="entry name" value="Beta-lactam/transpept-like"/>
</dbReference>
<dbReference type="PANTHER" id="PTHR46825:SF15">
    <property type="entry name" value="BETA-LACTAMASE-RELATED DOMAIN-CONTAINING PROTEIN"/>
    <property type="match status" value="1"/>
</dbReference>
<dbReference type="Gene3D" id="2.40.128.600">
    <property type="match status" value="1"/>
</dbReference>
<dbReference type="KEGG" id="ssau:H8M03_07565"/>
<evidence type="ECO:0000259" key="2">
    <source>
        <dbReference type="Pfam" id="PF00144"/>
    </source>
</evidence>
<dbReference type="InterPro" id="IPR001466">
    <property type="entry name" value="Beta-lactam-related"/>
</dbReference>
<dbReference type="EMBL" id="CP060697">
    <property type="protein sequence ID" value="QNM81905.1"/>
    <property type="molecule type" value="Genomic_DNA"/>
</dbReference>
<evidence type="ECO:0000256" key="1">
    <source>
        <dbReference type="SAM" id="SignalP"/>
    </source>
</evidence>
<dbReference type="Gene3D" id="3.40.710.10">
    <property type="entry name" value="DD-peptidase/beta-lactamase superfamily"/>
    <property type="match status" value="1"/>
</dbReference>
<evidence type="ECO:0000259" key="3">
    <source>
        <dbReference type="Pfam" id="PF11954"/>
    </source>
</evidence>
<dbReference type="RefSeq" id="WP_187478861.1">
    <property type="nucleotide sequence ID" value="NZ_CP060697.1"/>
</dbReference>
<dbReference type="SUPFAM" id="SSF56601">
    <property type="entry name" value="beta-lactamase/transpeptidase-like"/>
    <property type="match status" value="1"/>
</dbReference>
<keyword evidence="1" id="KW-0732">Signal</keyword>